<keyword evidence="7" id="KW-0411">Iron-sulfur</keyword>
<proteinExistence type="inferred from homology"/>
<keyword evidence="5" id="KW-0663">Pyridoxal phosphate</keyword>
<feature type="domain" description="Aminotransferase class V" evidence="8">
    <location>
        <begin position="3"/>
        <end position="241"/>
    </location>
</feature>
<dbReference type="InterPro" id="IPR015422">
    <property type="entry name" value="PyrdxlP-dep_Trfase_small"/>
</dbReference>
<evidence type="ECO:0000256" key="4">
    <source>
        <dbReference type="ARBA" id="ARBA00022723"/>
    </source>
</evidence>
<feature type="non-terminal residue" evidence="9">
    <location>
        <position position="242"/>
    </location>
</feature>
<dbReference type="Gene3D" id="3.90.1150.10">
    <property type="entry name" value="Aspartate Aminotransferase, domain 1"/>
    <property type="match status" value="1"/>
</dbReference>
<name>A0A382TCG0_9ZZZZ</name>
<evidence type="ECO:0000256" key="2">
    <source>
        <dbReference type="ARBA" id="ARBA00006490"/>
    </source>
</evidence>
<dbReference type="GO" id="GO:0031071">
    <property type="term" value="F:cysteine desulfurase activity"/>
    <property type="evidence" value="ECO:0007669"/>
    <property type="project" value="UniProtKB-EC"/>
</dbReference>
<evidence type="ECO:0000256" key="1">
    <source>
        <dbReference type="ARBA" id="ARBA00001933"/>
    </source>
</evidence>
<reference evidence="9" key="1">
    <citation type="submission" date="2018-05" db="EMBL/GenBank/DDBJ databases">
        <authorList>
            <person name="Lanie J.A."/>
            <person name="Ng W.-L."/>
            <person name="Kazmierczak K.M."/>
            <person name="Andrzejewski T.M."/>
            <person name="Davidsen T.M."/>
            <person name="Wayne K.J."/>
            <person name="Tettelin H."/>
            <person name="Glass J.I."/>
            <person name="Rusch D."/>
            <person name="Podicherti R."/>
            <person name="Tsui H.-C.T."/>
            <person name="Winkler M.E."/>
        </authorList>
    </citation>
    <scope>NUCLEOTIDE SEQUENCE</scope>
</reference>
<evidence type="ECO:0000313" key="9">
    <source>
        <dbReference type="EMBL" id="SVD19819.1"/>
    </source>
</evidence>
<dbReference type="InterPro" id="IPR000192">
    <property type="entry name" value="Aminotrans_V_dom"/>
</dbReference>
<accession>A0A382TCG0</accession>
<dbReference type="InterPro" id="IPR020578">
    <property type="entry name" value="Aminotrans_V_PyrdxlP_BS"/>
</dbReference>
<sequence length="242" mass="25957">MLYFDHNATTPLCSAAREAWLEASEQYVGNPSSPHRLGARADKAMADAREQLAGYLECSPLDIVWTSGATESSNLVLNHYAQSLESDAEVWISAIEHPCVMEATSRHFGGRFKTLPVTKGSVLDLKALRELMANRQPGLIAVMAANNETGVLQPWREVQELCTEHKVPFFCDAAQWIGKLPAAGLGECDFVSGCAHKFGGPQGVGFLKCPAQGAVCPQLLGGPQEEGRRAGTGNVAGILSMM</sequence>
<dbReference type="AlphaFoldDB" id="A0A382TCG0"/>
<evidence type="ECO:0000256" key="6">
    <source>
        <dbReference type="ARBA" id="ARBA00023004"/>
    </source>
</evidence>
<dbReference type="EMBL" id="UINC01135582">
    <property type="protein sequence ID" value="SVD19819.1"/>
    <property type="molecule type" value="Genomic_DNA"/>
</dbReference>
<dbReference type="PROSITE" id="PS00595">
    <property type="entry name" value="AA_TRANSFER_CLASS_5"/>
    <property type="match status" value="1"/>
</dbReference>
<dbReference type="GO" id="GO:0051536">
    <property type="term" value="F:iron-sulfur cluster binding"/>
    <property type="evidence" value="ECO:0007669"/>
    <property type="project" value="UniProtKB-KW"/>
</dbReference>
<evidence type="ECO:0000256" key="7">
    <source>
        <dbReference type="ARBA" id="ARBA00023014"/>
    </source>
</evidence>
<comment type="similarity">
    <text evidence="2">Belongs to the class-V pyridoxal-phosphate-dependent aminotransferase family. NifS/IscS subfamily.</text>
</comment>
<keyword evidence="4" id="KW-0479">Metal-binding</keyword>
<dbReference type="PANTHER" id="PTHR11601">
    <property type="entry name" value="CYSTEINE DESULFURYLASE FAMILY MEMBER"/>
    <property type="match status" value="1"/>
</dbReference>
<evidence type="ECO:0000259" key="8">
    <source>
        <dbReference type="Pfam" id="PF00266"/>
    </source>
</evidence>
<dbReference type="EC" id="2.8.1.7" evidence="3"/>
<dbReference type="GO" id="GO:0046872">
    <property type="term" value="F:metal ion binding"/>
    <property type="evidence" value="ECO:0007669"/>
    <property type="project" value="UniProtKB-KW"/>
</dbReference>
<dbReference type="InterPro" id="IPR015424">
    <property type="entry name" value="PyrdxlP-dep_Trfase"/>
</dbReference>
<evidence type="ECO:0000256" key="3">
    <source>
        <dbReference type="ARBA" id="ARBA00012239"/>
    </source>
</evidence>
<evidence type="ECO:0000256" key="5">
    <source>
        <dbReference type="ARBA" id="ARBA00022898"/>
    </source>
</evidence>
<dbReference type="SUPFAM" id="SSF53383">
    <property type="entry name" value="PLP-dependent transferases"/>
    <property type="match status" value="1"/>
</dbReference>
<gene>
    <name evidence="9" type="ORF">METZ01_LOCUS372673</name>
</gene>
<dbReference type="Pfam" id="PF00266">
    <property type="entry name" value="Aminotran_5"/>
    <property type="match status" value="1"/>
</dbReference>
<protein>
    <recommendedName>
        <fullName evidence="3">cysteine desulfurase</fullName>
        <ecNumber evidence="3">2.8.1.7</ecNumber>
    </recommendedName>
</protein>
<dbReference type="Gene3D" id="3.40.640.10">
    <property type="entry name" value="Type I PLP-dependent aspartate aminotransferase-like (Major domain)"/>
    <property type="match status" value="1"/>
</dbReference>
<dbReference type="PANTHER" id="PTHR11601:SF34">
    <property type="entry name" value="CYSTEINE DESULFURASE"/>
    <property type="match status" value="1"/>
</dbReference>
<comment type="cofactor">
    <cofactor evidence="1">
        <name>pyridoxal 5'-phosphate</name>
        <dbReference type="ChEBI" id="CHEBI:597326"/>
    </cofactor>
</comment>
<keyword evidence="6" id="KW-0408">Iron</keyword>
<dbReference type="InterPro" id="IPR015421">
    <property type="entry name" value="PyrdxlP-dep_Trfase_major"/>
</dbReference>
<organism evidence="9">
    <name type="scientific">marine metagenome</name>
    <dbReference type="NCBI Taxonomy" id="408172"/>
    <lineage>
        <taxon>unclassified sequences</taxon>
        <taxon>metagenomes</taxon>
        <taxon>ecological metagenomes</taxon>
    </lineage>
</organism>